<evidence type="ECO:0000256" key="4">
    <source>
        <dbReference type="PROSITE-ProRule" id="PRU00510"/>
    </source>
</evidence>
<evidence type="ECO:0000256" key="2">
    <source>
        <dbReference type="ARBA" id="ARBA00022771"/>
    </source>
</evidence>
<comment type="caution">
    <text evidence="7">The sequence shown here is derived from an EMBL/GenBank/DDBJ whole genome shotgun (WGS) entry which is preliminary data.</text>
</comment>
<dbReference type="RefSeq" id="WP_212538690.1">
    <property type="nucleotide sequence ID" value="NZ_JAGTUU010000011.1"/>
</dbReference>
<evidence type="ECO:0000256" key="3">
    <source>
        <dbReference type="ARBA" id="ARBA00022833"/>
    </source>
</evidence>
<dbReference type="Proteomes" id="UP000681356">
    <property type="component" value="Unassembled WGS sequence"/>
</dbReference>
<gene>
    <name evidence="7" type="ORF">KB874_21895</name>
</gene>
<name>A0A8J8BAM6_9RHOB</name>
<evidence type="ECO:0000256" key="1">
    <source>
        <dbReference type="ARBA" id="ARBA00022723"/>
    </source>
</evidence>
<dbReference type="AlphaFoldDB" id="A0A8J8BAM6"/>
<dbReference type="SUPFAM" id="SSF57716">
    <property type="entry name" value="Glucocorticoid receptor-like (DNA-binding domain)"/>
    <property type="match status" value="1"/>
</dbReference>
<proteinExistence type="predicted"/>
<feature type="domain" description="DnaK suppressor protein-like N-terminal" evidence="6">
    <location>
        <begin position="9"/>
        <end position="70"/>
    </location>
</feature>
<dbReference type="InterPro" id="IPR048487">
    <property type="entry name" value="DksA-like_N"/>
</dbReference>
<keyword evidence="3" id="KW-0862">Zinc</keyword>
<keyword evidence="8" id="KW-1185">Reference proteome</keyword>
<evidence type="ECO:0000313" key="7">
    <source>
        <dbReference type="EMBL" id="MBS0126735.1"/>
    </source>
</evidence>
<evidence type="ECO:0000259" key="6">
    <source>
        <dbReference type="Pfam" id="PF21173"/>
    </source>
</evidence>
<reference evidence="7" key="1">
    <citation type="submission" date="2021-04" db="EMBL/GenBank/DDBJ databases">
        <authorList>
            <person name="Yoon J."/>
        </authorList>
    </citation>
    <scope>NUCLEOTIDE SEQUENCE</scope>
    <source>
        <strain evidence="7">KMU-90</strain>
    </source>
</reference>
<dbReference type="Gene3D" id="1.20.120.910">
    <property type="entry name" value="DksA, coiled-coil domain"/>
    <property type="match status" value="1"/>
</dbReference>
<feature type="zinc finger region" description="dksA C4-type" evidence="4">
    <location>
        <begin position="78"/>
        <end position="102"/>
    </location>
</feature>
<evidence type="ECO:0000259" key="5">
    <source>
        <dbReference type="Pfam" id="PF01258"/>
    </source>
</evidence>
<dbReference type="EMBL" id="JAGTUU010000011">
    <property type="protein sequence ID" value="MBS0126735.1"/>
    <property type="molecule type" value="Genomic_DNA"/>
</dbReference>
<dbReference type="Pfam" id="PF01258">
    <property type="entry name" value="zf-dskA_traR"/>
    <property type="match status" value="1"/>
</dbReference>
<dbReference type="PANTHER" id="PTHR33823">
    <property type="entry name" value="RNA POLYMERASE-BINDING TRANSCRIPTION FACTOR DKSA-RELATED"/>
    <property type="match status" value="1"/>
</dbReference>
<dbReference type="PROSITE" id="PS51128">
    <property type="entry name" value="ZF_DKSA_2"/>
    <property type="match status" value="1"/>
</dbReference>
<dbReference type="InterPro" id="IPR000962">
    <property type="entry name" value="Znf_DskA_TraR"/>
</dbReference>
<accession>A0A8J8BAM6</accession>
<keyword evidence="1" id="KW-0479">Metal-binding</keyword>
<dbReference type="GO" id="GO:0008270">
    <property type="term" value="F:zinc ion binding"/>
    <property type="evidence" value="ECO:0007669"/>
    <property type="project" value="UniProtKB-KW"/>
</dbReference>
<feature type="domain" description="Zinc finger DksA/TraR C4-type" evidence="5">
    <location>
        <begin position="73"/>
        <end position="106"/>
    </location>
</feature>
<sequence length="108" mass="11965">MSHHSLKLRLIERLHELGIRLEDIDKDLDQPHSKDWEDMAIEREGEEVLERLGESGLAEIGRIRSALARMAKGEYGICQSCGGEISQARLEAVPDAPLCINCASGKTP</sequence>
<organism evidence="7 8">
    <name type="scientific">Thetidibacter halocola</name>
    <dbReference type="NCBI Taxonomy" id="2827239"/>
    <lineage>
        <taxon>Bacteria</taxon>
        <taxon>Pseudomonadati</taxon>
        <taxon>Pseudomonadota</taxon>
        <taxon>Alphaproteobacteria</taxon>
        <taxon>Rhodobacterales</taxon>
        <taxon>Roseobacteraceae</taxon>
        <taxon>Thetidibacter</taxon>
    </lineage>
</organism>
<dbReference type="Pfam" id="PF21173">
    <property type="entry name" value="DksA-like_N"/>
    <property type="match status" value="1"/>
</dbReference>
<keyword evidence="2" id="KW-0863">Zinc-finger</keyword>
<dbReference type="PANTHER" id="PTHR33823:SF4">
    <property type="entry name" value="GENERAL STRESS PROTEIN 16O"/>
    <property type="match status" value="1"/>
</dbReference>
<evidence type="ECO:0000313" key="8">
    <source>
        <dbReference type="Proteomes" id="UP000681356"/>
    </source>
</evidence>
<protein>
    <submittedName>
        <fullName evidence="7">TraR/DksA family transcriptional regulator</fullName>
    </submittedName>
</protein>